<protein>
    <recommendedName>
        <fullName evidence="1">RiboL-PSP-HEPN domain-containing protein</fullName>
    </recommendedName>
</protein>
<gene>
    <name evidence="2" type="ORF">CSCA_4366</name>
</gene>
<dbReference type="Proteomes" id="UP000033115">
    <property type="component" value="Chromosome"/>
</dbReference>
<dbReference type="KEGG" id="csq:CSCA_4366"/>
<dbReference type="Pfam" id="PF18735">
    <property type="entry name" value="HEPN_RiboL-PSP"/>
    <property type="match status" value="1"/>
</dbReference>
<dbReference type="EMBL" id="CP009933">
    <property type="protein sequence ID" value="AKA71491.1"/>
    <property type="molecule type" value="Genomic_DNA"/>
</dbReference>
<sequence>MPNDTDLIENFINDLDIELSIRKKDLYLIKECLDSIKNISNKFTMIRNTVPSLYAHYEGFLKYSFQKLVETIKLMNINNKDINRNFLILCLLTNLEDHIVNQKSKSKVLISNFERIYKNNDNILNVTKIDKYILNHDTLEQTCKILGINLDKILIGKEIYEQFPKEQLGILYARRNEIAHGDISSSNQFSISKQKDITSGQVEFAYSNWTENYKCVLESLDLIKNMFVDYLINEHYLNLL</sequence>
<evidence type="ECO:0000259" key="1">
    <source>
        <dbReference type="Pfam" id="PF18735"/>
    </source>
</evidence>
<reference evidence="2 3" key="1">
    <citation type="journal article" date="2015" name="J. Biotechnol.">
        <title>Complete genome sequence of a malodorant-producing acetogen, Clostridium scatologenes ATCC 25775(T).</title>
        <authorList>
            <person name="Zhu Z."/>
            <person name="Guo T."/>
            <person name="Zheng H."/>
            <person name="Song T."/>
            <person name="Ouyang P."/>
            <person name="Xie J."/>
        </authorList>
    </citation>
    <scope>NUCLEOTIDE SEQUENCE [LARGE SCALE GENOMIC DNA]</scope>
    <source>
        <strain evidence="2 3">ATCC 25775</strain>
    </source>
</reference>
<feature type="domain" description="RiboL-PSP-HEPN" evidence="1">
    <location>
        <begin position="23"/>
        <end position="197"/>
    </location>
</feature>
<dbReference type="RefSeq" id="WP_029163437.1">
    <property type="nucleotide sequence ID" value="NZ_CP009933.1"/>
</dbReference>
<organism evidence="2 3">
    <name type="scientific">Clostridium scatologenes</name>
    <dbReference type="NCBI Taxonomy" id="1548"/>
    <lineage>
        <taxon>Bacteria</taxon>
        <taxon>Bacillati</taxon>
        <taxon>Bacillota</taxon>
        <taxon>Clostridia</taxon>
        <taxon>Eubacteriales</taxon>
        <taxon>Clostridiaceae</taxon>
        <taxon>Clostridium</taxon>
    </lineage>
</organism>
<keyword evidence="3" id="KW-1185">Reference proteome</keyword>
<dbReference type="InterPro" id="IPR041519">
    <property type="entry name" value="HEPN_RiboL-PSP"/>
</dbReference>
<evidence type="ECO:0000313" key="2">
    <source>
        <dbReference type="EMBL" id="AKA71491.1"/>
    </source>
</evidence>
<dbReference type="AlphaFoldDB" id="A0A0E3GS57"/>
<dbReference type="STRING" id="1548.CSCA_4366"/>
<proteinExistence type="predicted"/>
<accession>A0A0E3GS57</accession>
<dbReference type="HOGENOM" id="CLU_1154851_0_0_9"/>
<name>A0A0E3GS57_CLOSL</name>
<evidence type="ECO:0000313" key="3">
    <source>
        <dbReference type="Proteomes" id="UP000033115"/>
    </source>
</evidence>